<dbReference type="InterPro" id="IPR050697">
    <property type="entry name" value="Adenylyl/Guanylyl_Cyclase_3/4"/>
</dbReference>
<dbReference type="InterPro" id="IPR001054">
    <property type="entry name" value="A/G_cyclase"/>
</dbReference>
<comment type="caution">
    <text evidence="3">The sequence shown here is derived from an EMBL/GenBank/DDBJ whole genome shotgun (WGS) entry which is preliminary data.</text>
</comment>
<dbReference type="RefSeq" id="WP_418157630.1">
    <property type="nucleotide sequence ID" value="NZ_JBBLZC010000001.1"/>
</dbReference>
<keyword evidence="4" id="KW-1185">Reference proteome</keyword>
<protein>
    <submittedName>
        <fullName evidence="3">Adenylate/guanylate cyclase domain-containing protein</fullName>
        <ecNumber evidence="3">4.6.1.-</ecNumber>
    </submittedName>
</protein>
<dbReference type="PANTHER" id="PTHR43081">
    <property type="entry name" value="ADENYLATE CYCLASE, TERMINAL-DIFFERENTIATION SPECIFIC-RELATED"/>
    <property type="match status" value="1"/>
</dbReference>
<name>A0ABU8XKQ6_9PROT</name>
<dbReference type="PROSITE" id="PS50125">
    <property type="entry name" value="GUANYLATE_CYCLASE_2"/>
    <property type="match status" value="1"/>
</dbReference>
<keyword evidence="3" id="KW-0456">Lyase</keyword>
<dbReference type="Proteomes" id="UP001375743">
    <property type="component" value="Unassembled WGS sequence"/>
</dbReference>
<feature type="domain" description="Guanylate cyclase" evidence="2">
    <location>
        <begin position="257"/>
        <end position="387"/>
    </location>
</feature>
<dbReference type="PANTHER" id="PTHR43081:SF11">
    <property type="entry name" value="BLR2264 PROTEIN"/>
    <property type="match status" value="1"/>
</dbReference>
<dbReference type="InterPro" id="IPR029787">
    <property type="entry name" value="Nucleotide_cyclase"/>
</dbReference>
<dbReference type="CDD" id="cd07302">
    <property type="entry name" value="CHD"/>
    <property type="match status" value="1"/>
</dbReference>
<proteinExistence type="predicted"/>
<evidence type="ECO:0000256" key="1">
    <source>
        <dbReference type="SAM" id="MobiDB-lite"/>
    </source>
</evidence>
<dbReference type="EMBL" id="JBBLZC010000001">
    <property type="protein sequence ID" value="MEK0081786.1"/>
    <property type="molecule type" value="Genomic_DNA"/>
</dbReference>
<feature type="region of interest" description="Disordered" evidence="1">
    <location>
        <begin position="1"/>
        <end position="24"/>
    </location>
</feature>
<evidence type="ECO:0000313" key="4">
    <source>
        <dbReference type="Proteomes" id="UP001375743"/>
    </source>
</evidence>
<sequence>MASDHATQPVPILGTDGERREPARSTARLLVAGTSRRPDAQLAEIEARIARWLGRFALASNDTAGLLAGFAGQLVALGLPLMRVAAGSQVFHPLYAAKVYYWRRDLGVEREDFARDVPGHDGWETSPFRQMVSTGAAELRRTLGSSYHRGEFPLLDRLVREGCTDYLAFRIGFAPEATLGQIPGVLVSFQTDRAGGFTEAEADLARALALHYAHAYKTLSSVHAGRVLMRTYLGADPSRRVLDGAIARGQAETVQAVLWYSDLEGFTRIADTAAPDALIGLLNAYADCLVTIIAEHRGEVLKFMGDGILAMFPLGDDSPCARALDAAEAALGAVDRLARERAAEGLPCTGIHLALHVGEVLYGNIGSRERLDFTVVGPAVNEVARIEAMCRQLEQRVVTSTAFAQAAGEARSRLVSLGRYALRGVRRPEELFTIDPESGDAAH</sequence>
<evidence type="ECO:0000259" key="2">
    <source>
        <dbReference type="PROSITE" id="PS50125"/>
    </source>
</evidence>
<accession>A0ABU8XKQ6</accession>
<reference evidence="3 4" key="1">
    <citation type="submission" date="2024-01" db="EMBL/GenBank/DDBJ databases">
        <title>Multi-omics insights into the function and evolution of sodium benzoate biodegradation pathways in Benzoatithermus flavus gen. nov., sp. nov. from hot spring.</title>
        <authorList>
            <person name="Hu C.-J."/>
            <person name="Li W.-J."/>
        </authorList>
    </citation>
    <scope>NUCLEOTIDE SEQUENCE [LARGE SCALE GENOMIC DNA]</scope>
    <source>
        <strain evidence="3 4">SYSU G07066</strain>
    </source>
</reference>
<dbReference type="Gene3D" id="3.30.70.1230">
    <property type="entry name" value="Nucleotide cyclase"/>
    <property type="match status" value="1"/>
</dbReference>
<organism evidence="3 4">
    <name type="scientific">Benzoatithermus flavus</name>
    <dbReference type="NCBI Taxonomy" id="3108223"/>
    <lineage>
        <taxon>Bacteria</taxon>
        <taxon>Pseudomonadati</taxon>
        <taxon>Pseudomonadota</taxon>
        <taxon>Alphaproteobacteria</taxon>
        <taxon>Geminicoccales</taxon>
        <taxon>Geminicoccaceae</taxon>
        <taxon>Benzoatithermus</taxon>
    </lineage>
</organism>
<evidence type="ECO:0000313" key="3">
    <source>
        <dbReference type="EMBL" id="MEK0081786.1"/>
    </source>
</evidence>
<dbReference type="GO" id="GO:0016829">
    <property type="term" value="F:lyase activity"/>
    <property type="evidence" value="ECO:0007669"/>
    <property type="project" value="UniProtKB-KW"/>
</dbReference>
<dbReference type="SUPFAM" id="SSF55073">
    <property type="entry name" value="Nucleotide cyclase"/>
    <property type="match status" value="1"/>
</dbReference>
<dbReference type="SMART" id="SM00044">
    <property type="entry name" value="CYCc"/>
    <property type="match status" value="1"/>
</dbReference>
<dbReference type="EC" id="4.6.1.-" evidence="3"/>
<gene>
    <name evidence="3" type="ORF">U1T56_01375</name>
</gene>
<dbReference type="Pfam" id="PF00211">
    <property type="entry name" value="Guanylate_cyc"/>
    <property type="match status" value="1"/>
</dbReference>